<gene>
    <name evidence="1" type="ORF">O181_023613</name>
</gene>
<dbReference type="Proteomes" id="UP000765509">
    <property type="component" value="Unassembled WGS sequence"/>
</dbReference>
<keyword evidence="2" id="KW-1185">Reference proteome</keyword>
<sequence>MLTLPQRPQDMPLWRRPHIPPDQPSRFLAPPYNSSHPLTILMLTLCPPNMPPMWPSHQPDPQHHLPSLRSCLALQICLKHCPHPCGLTC</sequence>
<organism evidence="1 2">
    <name type="scientific">Austropuccinia psidii MF-1</name>
    <dbReference type="NCBI Taxonomy" id="1389203"/>
    <lineage>
        <taxon>Eukaryota</taxon>
        <taxon>Fungi</taxon>
        <taxon>Dikarya</taxon>
        <taxon>Basidiomycota</taxon>
        <taxon>Pucciniomycotina</taxon>
        <taxon>Pucciniomycetes</taxon>
        <taxon>Pucciniales</taxon>
        <taxon>Sphaerophragmiaceae</taxon>
        <taxon>Austropuccinia</taxon>
    </lineage>
</organism>
<evidence type="ECO:0000313" key="1">
    <source>
        <dbReference type="EMBL" id="MBW0483898.1"/>
    </source>
</evidence>
<comment type="caution">
    <text evidence="1">The sequence shown here is derived from an EMBL/GenBank/DDBJ whole genome shotgun (WGS) entry which is preliminary data.</text>
</comment>
<dbReference type="EMBL" id="AVOT02007429">
    <property type="protein sequence ID" value="MBW0483898.1"/>
    <property type="molecule type" value="Genomic_DNA"/>
</dbReference>
<accession>A0A9Q3CJ46</accession>
<reference evidence="1" key="1">
    <citation type="submission" date="2021-03" db="EMBL/GenBank/DDBJ databases">
        <title>Draft genome sequence of rust myrtle Austropuccinia psidii MF-1, a brazilian biotype.</title>
        <authorList>
            <person name="Quecine M.C."/>
            <person name="Pachon D.M.R."/>
            <person name="Bonatelli M.L."/>
            <person name="Correr F.H."/>
            <person name="Franceschini L.M."/>
            <person name="Leite T.F."/>
            <person name="Margarido G.R.A."/>
            <person name="Almeida C.A."/>
            <person name="Ferrarezi J.A."/>
            <person name="Labate C.A."/>
        </authorList>
    </citation>
    <scope>NUCLEOTIDE SEQUENCE</scope>
    <source>
        <strain evidence="1">MF-1</strain>
    </source>
</reference>
<name>A0A9Q3CJ46_9BASI</name>
<proteinExistence type="predicted"/>
<dbReference type="AlphaFoldDB" id="A0A9Q3CJ46"/>
<evidence type="ECO:0000313" key="2">
    <source>
        <dbReference type="Proteomes" id="UP000765509"/>
    </source>
</evidence>
<protein>
    <submittedName>
        <fullName evidence="1">Uncharacterized protein</fullName>
    </submittedName>
</protein>